<evidence type="ECO:0000313" key="8">
    <source>
        <dbReference type="Proteomes" id="UP000691718"/>
    </source>
</evidence>
<gene>
    <name evidence="7" type="ORF">PAPOLLO_LOCUS14181</name>
</gene>
<feature type="region of interest" description="Disordered" evidence="3">
    <location>
        <begin position="878"/>
        <end position="907"/>
    </location>
</feature>
<dbReference type="PROSITE" id="PS51011">
    <property type="entry name" value="ARID"/>
    <property type="match status" value="1"/>
</dbReference>
<sequence length="1530" mass="171513">MSTTTRKVQAQRKFAQGAYIPQKNTNNVSNTTAERKTDLISPKETNNNFFHNSSSAKSLLDIVCFQNVHVHKQPIVLLERLHESQSVFAPGATNRVTRVQNHRNMLSNEAVSQKSKPTAKKHCMLLRSRTNQRPQKRVNIKEINLAPRRIITRNIRKFLSSLNRSDSSDFNTDDDKPLAYFTRTVKARKIKRNIKTTTECKIPRRNAIDEPVAMSVDKDVQTYKNASLAPKLPDSSLPRDEPVAMSVDKDVQTHKNASLVPKLPDSSLPRDSRHAMQPDEMLYIPVNSPSIPQVSVAVSVDKVEVSSEASFGSQALDAPLLWDEPVAMSVDKVDKVVQWSPVPSLGLLDSPLPWDETIAQSVDEPVPSIATSLGSQRDELPLPRNDPIARSDDEPSPVMSPVQSIVISLGSQQEESPLPRANEEVPTVQGGTRVIEFVEDTIDWASTDGEQNIEKTVPAGCSINELNAWIQETIKQKKHVNRFKIPHPPRPKQSSRLQTVAGRQIFTNNFDMPSTSTVRAFSCPSKRYTTSREVLQAPKEELDKRCMKCKYCDFVNRVFERSSERKTPSSSDNSLSTQNEGFSSDSNTSSVQWNTSYSHKRKRRCRQAFRKQSVNTGNMGGERMSSELPPSSVLPLPRPRSNNRPQPPQPIKSFYSKDSNNIFEFKLSWLSHKKKFILSADPIPSPSDIVMTELNSATDSNIKNSVLGHLNNIRKSVINNDDGAIPSTSRGPDPEPVVTMPVKENSNNVGTRNRGGCQAHLNSLRKSVINNDDGAIPSTSRGPDPEPVVTMPVEENSNNVGTRNRGGCQAHLNSLRKSVINNDDGAIPSTSRGPDPEPVVTMPVKENSNNVGTRNRGGCQAHMNSLRKSVINNDDGAIPSTSRGPDPEPVVTMPVKENSNNVGTRNRGGCQAEKLKAAFPRHNSKAELVDAPVFYPTEDQFLDPIAYFNEIMPTAAKFGICKIVAPGTFKPKCVFDEEIKFGVTNQYISRLYTRWGPASREMSAIKAHLASQSVVFTRPPLLNGIEVNLPKLYELVQRCGGLKKVIEKKRWSRVAEEMKLTKSPNIEKKIDQIYVKYILPYDTMSNKERLEIMNNVEVNWNKKNKRMLDRALNPLHRQKRLLGESESSEEDDDDDLNITQALIEAEDCIVTGRYMNLATFKKVANKVIATHFSTPHPATQDVESAYWKLVIMAKEHVCVNAASIDTGEEGYGFTKNQRDIIGRHPWNLKVLSCNPGNILRYLGSKLGVTVPTLHLGMVFSTSCWHRDPHGLPWIEFMHSGPAKIWYGIPDEQSANFRRAVELLCPTSCQNKSLWLSSDIVMIPPNLLLEHNVSLSRVEQKPGEFIVVFPKAYSCSISTGYTVSESVYFANNSWLKSVHQVFNEVRESCEPTMFSLEQLLLAAARDPRSPLSILPEIYASLRTIISEELDNRTAIIRYNVPSRNCKQSRKRPAGAWNVREQDECEICRATLYLSRVRGLPTKKSTVCLQHGRRLLESRRQSEREAPIEMDVFLSEIELEKILQAIQMRLVS</sequence>
<dbReference type="Proteomes" id="UP000691718">
    <property type="component" value="Unassembled WGS sequence"/>
</dbReference>
<feature type="compositionally biased region" description="Basic residues" evidence="3">
    <location>
        <begin position="598"/>
        <end position="609"/>
    </location>
</feature>
<reference evidence="7" key="1">
    <citation type="submission" date="2021-04" db="EMBL/GenBank/DDBJ databases">
        <authorList>
            <person name="Tunstrom K."/>
        </authorList>
    </citation>
    <scope>NUCLEOTIDE SEQUENCE</scope>
</reference>
<evidence type="ECO:0000259" key="6">
    <source>
        <dbReference type="PROSITE" id="PS51184"/>
    </source>
</evidence>
<dbReference type="InterPro" id="IPR004198">
    <property type="entry name" value="Znf_C5HC2"/>
</dbReference>
<evidence type="ECO:0000256" key="2">
    <source>
        <dbReference type="ARBA" id="ARBA00023242"/>
    </source>
</evidence>
<keyword evidence="8" id="KW-1185">Reference proteome</keyword>
<feature type="domain" description="ARID" evidence="4">
    <location>
        <begin position="995"/>
        <end position="1086"/>
    </location>
</feature>
<dbReference type="GO" id="GO:0010468">
    <property type="term" value="P:regulation of gene expression"/>
    <property type="evidence" value="ECO:0007669"/>
    <property type="project" value="TreeGrafter"/>
</dbReference>
<name>A0A8S3X5K7_PARAO</name>
<dbReference type="GO" id="GO:0005634">
    <property type="term" value="C:nucleus"/>
    <property type="evidence" value="ECO:0007669"/>
    <property type="project" value="UniProtKB-SubCell"/>
</dbReference>
<feature type="region of interest" description="Disordered" evidence="3">
    <location>
        <begin position="562"/>
        <end position="655"/>
    </location>
</feature>
<evidence type="ECO:0000259" key="4">
    <source>
        <dbReference type="PROSITE" id="PS51011"/>
    </source>
</evidence>
<dbReference type="InterPro" id="IPR003349">
    <property type="entry name" value="JmjN"/>
</dbReference>
<organism evidence="7 8">
    <name type="scientific">Parnassius apollo</name>
    <name type="common">Apollo butterfly</name>
    <name type="synonym">Papilio apollo</name>
    <dbReference type="NCBI Taxonomy" id="110799"/>
    <lineage>
        <taxon>Eukaryota</taxon>
        <taxon>Metazoa</taxon>
        <taxon>Ecdysozoa</taxon>
        <taxon>Arthropoda</taxon>
        <taxon>Hexapoda</taxon>
        <taxon>Insecta</taxon>
        <taxon>Pterygota</taxon>
        <taxon>Neoptera</taxon>
        <taxon>Endopterygota</taxon>
        <taxon>Lepidoptera</taxon>
        <taxon>Glossata</taxon>
        <taxon>Ditrysia</taxon>
        <taxon>Papilionoidea</taxon>
        <taxon>Papilionidae</taxon>
        <taxon>Parnassiinae</taxon>
        <taxon>Parnassini</taxon>
        <taxon>Parnassius</taxon>
        <taxon>Parnassius</taxon>
    </lineage>
</organism>
<accession>A0A8S3X5K7</accession>
<feature type="domain" description="JmjC" evidence="6">
    <location>
        <begin position="1213"/>
        <end position="1385"/>
    </location>
</feature>
<dbReference type="Pfam" id="PF01388">
    <property type="entry name" value="ARID"/>
    <property type="match status" value="1"/>
</dbReference>
<comment type="subcellular location">
    <subcellularLocation>
        <location evidence="1">Nucleus</location>
    </subcellularLocation>
</comment>
<dbReference type="PROSITE" id="PS51184">
    <property type="entry name" value="JMJC"/>
    <property type="match status" value="1"/>
</dbReference>
<feature type="compositionally biased region" description="Basic and acidic residues" evidence="3">
    <location>
        <begin position="376"/>
        <end position="393"/>
    </location>
</feature>
<protein>
    <submittedName>
        <fullName evidence="7">(apollo) hypothetical protein</fullName>
    </submittedName>
</protein>
<evidence type="ECO:0000259" key="5">
    <source>
        <dbReference type="PROSITE" id="PS51183"/>
    </source>
</evidence>
<comment type="caution">
    <text evidence="7">The sequence shown here is derived from an EMBL/GenBank/DDBJ whole genome shotgun (WGS) entry which is preliminary data.</text>
</comment>
<feature type="region of interest" description="Disordered" evidence="3">
    <location>
        <begin position="368"/>
        <end position="399"/>
    </location>
</feature>
<dbReference type="Pfam" id="PF02928">
    <property type="entry name" value="zf-C5HC2"/>
    <property type="match status" value="1"/>
</dbReference>
<dbReference type="EMBL" id="CAJQZP010000963">
    <property type="protein sequence ID" value="CAG5003158.1"/>
    <property type="molecule type" value="Genomic_DNA"/>
</dbReference>
<feature type="region of interest" description="Disordered" evidence="3">
    <location>
        <begin position="827"/>
        <end position="858"/>
    </location>
</feature>
<keyword evidence="2" id="KW-0539">Nucleus</keyword>
<dbReference type="SMART" id="SM00558">
    <property type="entry name" value="JmjC"/>
    <property type="match status" value="1"/>
</dbReference>
<dbReference type="SMART" id="SM00501">
    <property type="entry name" value="BRIGHT"/>
    <property type="match status" value="1"/>
</dbReference>
<evidence type="ECO:0000256" key="1">
    <source>
        <dbReference type="ARBA" id="ARBA00004123"/>
    </source>
</evidence>
<dbReference type="PANTHER" id="PTHR10694">
    <property type="entry name" value="LYSINE-SPECIFIC DEMETHYLASE"/>
    <property type="match status" value="1"/>
</dbReference>
<dbReference type="Pfam" id="PF02375">
    <property type="entry name" value="JmjN"/>
    <property type="match status" value="1"/>
</dbReference>
<dbReference type="InterPro" id="IPR001606">
    <property type="entry name" value="ARID_dom"/>
</dbReference>
<dbReference type="GO" id="GO:0000785">
    <property type="term" value="C:chromatin"/>
    <property type="evidence" value="ECO:0007669"/>
    <property type="project" value="TreeGrafter"/>
</dbReference>
<feature type="domain" description="JmjN" evidence="5">
    <location>
        <begin position="931"/>
        <end position="972"/>
    </location>
</feature>
<evidence type="ECO:0000256" key="3">
    <source>
        <dbReference type="SAM" id="MobiDB-lite"/>
    </source>
</evidence>
<dbReference type="OrthoDB" id="8951118at2759"/>
<feature type="compositionally biased region" description="Polar residues" evidence="3">
    <location>
        <begin position="568"/>
        <end position="597"/>
    </location>
</feature>
<proteinExistence type="predicted"/>
<feature type="compositionally biased region" description="Low complexity" evidence="3">
    <location>
        <begin position="626"/>
        <end position="644"/>
    </location>
</feature>
<dbReference type="GO" id="GO:0003677">
    <property type="term" value="F:DNA binding"/>
    <property type="evidence" value="ECO:0007669"/>
    <property type="project" value="InterPro"/>
</dbReference>
<dbReference type="PANTHER" id="PTHR10694:SF113">
    <property type="entry name" value="PROTEIN JUMONJI"/>
    <property type="match status" value="1"/>
</dbReference>
<dbReference type="InterPro" id="IPR003347">
    <property type="entry name" value="JmjC_dom"/>
</dbReference>
<dbReference type="Pfam" id="PF02373">
    <property type="entry name" value="JmjC"/>
    <property type="match status" value="1"/>
</dbReference>
<dbReference type="GO" id="GO:0006338">
    <property type="term" value="P:chromatin remodeling"/>
    <property type="evidence" value="ECO:0007669"/>
    <property type="project" value="TreeGrafter"/>
</dbReference>
<dbReference type="PROSITE" id="PS51183">
    <property type="entry name" value="JMJN"/>
    <property type="match status" value="1"/>
</dbReference>
<dbReference type="SMART" id="SM00545">
    <property type="entry name" value="JmjN"/>
    <property type="match status" value="1"/>
</dbReference>
<evidence type="ECO:0000313" key="7">
    <source>
        <dbReference type="EMBL" id="CAG5003158.1"/>
    </source>
</evidence>
<dbReference type="SMART" id="SM01014">
    <property type="entry name" value="ARID"/>
    <property type="match status" value="1"/>
</dbReference>